<feature type="compositionally biased region" description="Pro residues" evidence="1">
    <location>
        <begin position="58"/>
        <end position="74"/>
    </location>
</feature>
<reference evidence="3" key="2">
    <citation type="journal article" date="2023" name="IMA Fungus">
        <title>Comparative genomic study of the Penicillium genus elucidates a diverse pangenome and 15 lateral gene transfer events.</title>
        <authorList>
            <person name="Petersen C."/>
            <person name="Sorensen T."/>
            <person name="Nielsen M.R."/>
            <person name="Sondergaard T.E."/>
            <person name="Sorensen J.L."/>
            <person name="Fitzpatrick D.A."/>
            <person name="Frisvad J.C."/>
            <person name="Nielsen K.L."/>
        </authorList>
    </citation>
    <scope>NUCLEOTIDE SEQUENCE</scope>
    <source>
        <strain evidence="3">IBT 29677</strain>
    </source>
</reference>
<protein>
    <submittedName>
        <fullName evidence="3">Uncharacterized protein</fullName>
    </submittedName>
</protein>
<dbReference type="GeneID" id="81363912"/>
<dbReference type="EMBL" id="JAPZBU010000003">
    <property type="protein sequence ID" value="KAJ5413658.1"/>
    <property type="molecule type" value="Genomic_DNA"/>
</dbReference>
<dbReference type="AlphaFoldDB" id="A0A9X0BE37"/>
<dbReference type="EMBL" id="JAPZBU010000009">
    <property type="protein sequence ID" value="KAJ5385780.1"/>
    <property type="molecule type" value="Genomic_DNA"/>
</dbReference>
<feature type="region of interest" description="Disordered" evidence="1">
    <location>
        <begin position="265"/>
        <end position="287"/>
    </location>
</feature>
<gene>
    <name evidence="3" type="ORF">N7509_000285</name>
    <name evidence="2" type="ORF">N7509_008321</name>
</gene>
<evidence type="ECO:0000313" key="2">
    <source>
        <dbReference type="EMBL" id="KAJ5385780.1"/>
    </source>
</evidence>
<dbReference type="Gene3D" id="2.40.70.10">
    <property type="entry name" value="Acid Proteases"/>
    <property type="match status" value="1"/>
</dbReference>
<accession>A0A9X0BE37</accession>
<evidence type="ECO:0000313" key="3">
    <source>
        <dbReference type="EMBL" id="KAJ5413658.1"/>
    </source>
</evidence>
<keyword evidence="4" id="KW-1185">Reference proteome</keyword>
<organism evidence="3 4">
    <name type="scientific">Penicillium cosmopolitanum</name>
    <dbReference type="NCBI Taxonomy" id="1131564"/>
    <lineage>
        <taxon>Eukaryota</taxon>
        <taxon>Fungi</taxon>
        <taxon>Dikarya</taxon>
        <taxon>Ascomycota</taxon>
        <taxon>Pezizomycotina</taxon>
        <taxon>Eurotiomycetes</taxon>
        <taxon>Eurotiomycetidae</taxon>
        <taxon>Eurotiales</taxon>
        <taxon>Aspergillaceae</taxon>
        <taxon>Penicillium</taxon>
    </lineage>
</organism>
<dbReference type="OrthoDB" id="5425374at2759"/>
<dbReference type="RefSeq" id="XP_056493514.1">
    <property type="nucleotide sequence ID" value="XM_056624932.1"/>
</dbReference>
<comment type="caution">
    <text evidence="3">The sequence shown here is derived from an EMBL/GenBank/DDBJ whole genome shotgun (WGS) entry which is preliminary data.</text>
</comment>
<dbReference type="CDD" id="cd00303">
    <property type="entry name" value="retropepsin_like"/>
    <property type="match status" value="1"/>
</dbReference>
<feature type="compositionally biased region" description="Polar residues" evidence="1">
    <location>
        <begin position="552"/>
        <end position="562"/>
    </location>
</feature>
<proteinExistence type="predicted"/>
<evidence type="ECO:0000313" key="4">
    <source>
        <dbReference type="Proteomes" id="UP001147747"/>
    </source>
</evidence>
<dbReference type="InterPro" id="IPR021109">
    <property type="entry name" value="Peptidase_aspartic_dom_sf"/>
</dbReference>
<name>A0A9X0BE37_9EURO</name>
<dbReference type="SUPFAM" id="SSF50630">
    <property type="entry name" value="Acid proteases"/>
    <property type="match status" value="1"/>
</dbReference>
<reference evidence="3" key="1">
    <citation type="submission" date="2022-12" db="EMBL/GenBank/DDBJ databases">
        <authorList>
            <person name="Petersen C."/>
        </authorList>
    </citation>
    <scope>NUCLEOTIDE SEQUENCE</scope>
    <source>
        <strain evidence="3">IBT 29677</strain>
    </source>
</reference>
<dbReference type="Proteomes" id="UP001147747">
    <property type="component" value="Unassembled WGS sequence"/>
</dbReference>
<evidence type="ECO:0000256" key="1">
    <source>
        <dbReference type="SAM" id="MobiDB-lite"/>
    </source>
</evidence>
<feature type="region of interest" description="Disordered" evidence="1">
    <location>
        <begin position="1"/>
        <end position="74"/>
    </location>
</feature>
<sequence length="1019" mass="113060">MAINDGGNDSELPGDMAAPITAAEQFTQFREPLPEASGSTIGEPSRPASPVIQEATARPPPPPPPTIPSRDPVPPTHYYAVPPPRPIYQMIYSAMPAPGSQGAPAFNETNASDFLRKLEDTCRRSGIVRHKEIMDLLPNTAKDRRVSGLKVIMPGKRGIGACFLRYTKEYLDQLVAIERSTNDEIRHYLSEFHEVSTEISLLGLLSDIDRASTLIKGLPIKWQKRIHKRHAERSRSRRDQISYQTAYEQVQATLRVEAEVQRKTEIKEPARKSSPSPHVSSSLQQQSVSSVPLVPAIPVVLPKDRQADDSTSRAIDDVARKLEALALKLDARSDRRNNPFYEQNRGIPSNGMGVGPPRECWTCGGPHNSTPDQCDSIRDFEAKGMIHRNEITGRTTLGTKVNPGPELRLRIGVLRKDLIPEQYAAWANQNLQQSASNHVQSIPSAPVQFLGASLNGISGHDYYSAPVRYVAASLLGSEPAWEKLSEDEEEYGEEYWTGPVNAIGGQVQDGRVRKGKQRASEYARTRNAQQGRFQPRIEEANEDEPMLVPDDTQGTSQEQTLQGFPAGNPSPNDIPRRVRGPQDPAVAEKRSMITDLILRKVWETSVTISIGELLGAAPRIRAGVGKDISTDAISQKLTEVINQVPINATAADLSQCVDAQVQELQKRARSHFMSSGPNYDASVPPVVSSSVNFQTAQVIEAPIKSHQEYTRGFMYATAVVGDQIIKALIDTGSAVNIIHRKVVKRMSALPEMRLKPHLQLTPVDGGRGISVAACLEHLPITISGVTVNSHTMVTDNTTNELLLGRLWASNAGLRTEEMTDGRVMCTIFNEGRKRYTSFIAYRPSDGGSIFENQLWPQDSASLNDEQVENDKTIQKHVNHIEFFAAPPVRGFPAGKPSPSYARQLHAVQDQLVAQEYRTGFSLESMTDTRPLWKSRPEYPSYYRAPVNTLYKRKADKVRPVNSSESDGTIPVGHPDWQHECLKKYHTQYRAPDIRTEFDHLLKPRISVIARGARLTQNER</sequence>
<feature type="compositionally biased region" description="Low complexity" evidence="1">
    <location>
        <begin position="273"/>
        <end position="287"/>
    </location>
</feature>
<feature type="region of interest" description="Disordered" evidence="1">
    <location>
        <begin position="551"/>
        <end position="585"/>
    </location>
</feature>